<organism evidence="1">
    <name type="scientific">bioreactor metagenome</name>
    <dbReference type="NCBI Taxonomy" id="1076179"/>
    <lineage>
        <taxon>unclassified sequences</taxon>
        <taxon>metagenomes</taxon>
        <taxon>ecological metagenomes</taxon>
    </lineage>
</organism>
<dbReference type="SUPFAM" id="SSF53850">
    <property type="entry name" value="Periplasmic binding protein-like II"/>
    <property type="match status" value="1"/>
</dbReference>
<name>A0A645E4R4_9ZZZZ</name>
<dbReference type="Gene3D" id="3.40.190.10">
    <property type="entry name" value="Periplasmic binding protein-like II"/>
    <property type="match status" value="2"/>
</dbReference>
<protein>
    <submittedName>
        <fullName evidence="1">Uncharacterized protein</fullName>
    </submittedName>
</protein>
<reference evidence="1" key="1">
    <citation type="submission" date="2019-08" db="EMBL/GenBank/DDBJ databases">
        <authorList>
            <person name="Kucharzyk K."/>
            <person name="Murdoch R.W."/>
            <person name="Higgins S."/>
            <person name="Loffler F."/>
        </authorList>
    </citation>
    <scope>NUCLEOTIDE SEQUENCE</scope>
</reference>
<gene>
    <name evidence="1" type="ORF">SDC9_143872</name>
</gene>
<sequence length="120" mass="12800">MFYYKDDARAQAAYEFVKYFISADVNAGWVEAVTALAPYSWTKETDAYKAYVAQDTLAAQALNAVAENLDVAGSLPAVEGANVVRNALKAAIEKAALGDMTVDEAWTEAVTVSNAALQGK</sequence>
<dbReference type="EMBL" id="VSSQ01043061">
    <property type="protein sequence ID" value="MPM96707.1"/>
    <property type="molecule type" value="Genomic_DNA"/>
</dbReference>
<accession>A0A645E4R4</accession>
<comment type="caution">
    <text evidence="1">The sequence shown here is derived from an EMBL/GenBank/DDBJ whole genome shotgun (WGS) entry which is preliminary data.</text>
</comment>
<evidence type="ECO:0000313" key="1">
    <source>
        <dbReference type="EMBL" id="MPM96707.1"/>
    </source>
</evidence>
<proteinExistence type="predicted"/>
<dbReference type="AlphaFoldDB" id="A0A645E4R4"/>